<proteinExistence type="predicted"/>
<comment type="caution">
    <text evidence="1">The sequence shown here is derived from an EMBL/GenBank/DDBJ whole genome shotgun (WGS) entry which is preliminary data.</text>
</comment>
<gene>
    <name evidence="1" type="ORF">LTR37_020768</name>
</gene>
<dbReference type="Proteomes" id="UP001281147">
    <property type="component" value="Unassembled WGS sequence"/>
</dbReference>
<protein>
    <submittedName>
        <fullName evidence="1">Uncharacterized protein</fullName>
    </submittedName>
</protein>
<keyword evidence="2" id="KW-1185">Reference proteome</keyword>
<name>A0ACC3MC34_9PEZI</name>
<reference evidence="1" key="1">
    <citation type="submission" date="2023-07" db="EMBL/GenBank/DDBJ databases">
        <title>Black Yeasts Isolated from many extreme environments.</title>
        <authorList>
            <person name="Coleine C."/>
            <person name="Stajich J.E."/>
            <person name="Selbmann L."/>
        </authorList>
    </citation>
    <scope>NUCLEOTIDE SEQUENCE</scope>
    <source>
        <strain evidence="1">CCFEE 5714</strain>
    </source>
</reference>
<evidence type="ECO:0000313" key="2">
    <source>
        <dbReference type="Proteomes" id="UP001281147"/>
    </source>
</evidence>
<organism evidence="1 2">
    <name type="scientific">Vermiconidia calcicola</name>
    <dbReference type="NCBI Taxonomy" id="1690605"/>
    <lineage>
        <taxon>Eukaryota</taxon>
        <taxon>Fungi</taxon>
        <taxon>Dikarya</taxon>
        <taxon>Ascomycota</taxon>
        <taxon>Pezizomycotina</taxon>
        <taxon>Dothideomycetes</taxon>
        <taxon>Dothideomycetidae</taxon>
        <taxon>Mycosphaerellales</taxon>
        <taxon>Extremaceae</taxon>
        <taxon>Vermiconidia</taxon>
    </lineage>
</organism>
<evidence type="ECO:0000313" key="1">
    <source>
        <dbReference type="EMBL" id="KAK3681899.1"/>
    </source>
</evidence>
<accession>A0ACC3MC34</accession>
<sequence>MYTHSWIVHPFSVFSLLSSNTVSANSEHRIFVNASASPNASPRIGPSFPGFAFDQAAFYNYAFDSSGNANAFSQNPIESVLKRTGGTPLIRFPEAYYEFQVPWNQWENGPHQRNTLQWAEAGLHAIGMERLYSLELGKEADYYKRFNEDGTLDQATYVQQYRTLQNTLKQKFPDLSSRKVFQALDTASAEAESLSVSEAFKLGLNESADSIKQVAYHYYQGHGINSIDELQEWVSHSRTEKQMEVFKSSITFLRENYADIGLVLDEVGDNVGAKATKGNIWNCFATALWRVDFQLYAMFIGVARMNFQQIFSPRASMWLPVQSDTGGVQQVTANYYAMPFAADFIGDSGNTSVMALDLGDDDDGMVVAYAAYNDGELSRIVILNMRLWTAEDGDRLSRAISIRGMPEGVKEATVHYLSAGEGALQKHGITWRGLQWTVASNGTEEKVVHNSKILQVADNELRVTVYTTGAVMIEL</sequence>
<dbReference type="EMBL" id="JAUTXU010000389">
    <property type="protein sequence ID" value="KAK3681899.1"/>
    <property type="molecule type" value="Genomic_DNA"/>
</dbReference>